<dbReference type="Proteomes" id="UP000663852">
    <property type="component" value="Unassembled WGS sequence"/>
</dbReference>
<comment type="caution">
    <text evidence="1">The sequence shown here is derived from an EMBL/GenBank/DDBJ whole genome shotgun (WGS) entry which is preliminary data.</text>
</comment>
<name>A0A815SS97_ADIRI</name>
<gene>
    <name evidence="1" type="ORF">EDS130_LOCUS42176</name>
</gene>
<reference evidence="1" key="1">
    <citation type="submission" date="2021-02" db="EMBL/GenBank/DDBJ databases">
        <authorList>
            <person name="Nowell W R."/>
        </authorList>
    </citation>
    <scope>NUCLEOTIDE SEQUENCE</scope>
</reference>
<dbReference type="AlphaFoldDB" id="A0A815SS97"/>
<proteinExistence type="predicted"/>
<protein>
    <submittedName>
        <fullName evidence="1">Uncharacterized protein</fullName>
    </submittedName>
</protein>
<accession>A0A815SS97</accession>
<feature type="non-terminal residue" evidence="1">
    <location>
        <position position="222"/>
    </location>
</feature>
<dbReference type="EMBL" id="CAJNOJ010000597">
    <property type="protein sequence ID" value="CAF1493565.1"/>
    <property type="molecule type" value="Genomic_DNA"/>
</dbReference>
<evidence type="ECO:0000313" key="1">
    <source>
        <dbReference type="EMBL" id="CAF1493565.1"/>
    </source>
</evidence>
<dbReference type="OrthoDB" id="10025985at2759"/>
<evidence type="ECO:0000313" key="2">
    <source>
        <dbReference type="Proteomes" id="UP000663852"/>
    </source>
</evidence>
<organism evidence="1 2">
    <name type="scientific">Adineta ricciae</name>
    <name type="common">Rotifer</name>
    <dbReference type="NCBI Taxonomy" id="249248"/>
    <lineage>
        <taxon>Eukaryota</taxon>
        <taxon>Metazoa</taxon>
        <taxon>Spiralia</taxon>
        <taxon>Gnathifera</taxon>
        <taxon>Rotifera</taxon>
        <taxon>Eurotatoria</taxon>
        <taxon>Bdelloidea</taxon>
        <taxon>Adinetida</taxon>
        <taxon>Adinetidae</taxon>
        <taxon>Adineta</taxon>
    </lineage>
</organism>
<sequence length="222" mass="26068">MKLWLTKSKNLQIATKRVEYDLPPKFIGNTQLAFKIDESIVSQEEAPSLYDQMRQVTKDYRLCAMTLYVQTCTREYELLTNEIKQIVEGIPQENDDEGGHAVFLHYNGLRSREQQQQRQYVLDIPNNMIISSQPQPIRSSKTKRNYDRSVKRLKHKFRLANIVLRKTDKSKVLHLGKIDDYDKKSNDYMVKTQAYQCLGTQDPLPDLIQRTNKYLPDLRLAK</sequence>